<proteinExistence type="predicted"/>
<keyword evidence="2" id="KW-1185">Reference proteome</keyword>
<gene>
    <name evidence="1" type="ORF">J2W83_002006</name>
</gene>
<dbReference type="EMBL" id="JAVDTH010000009">
    <property type="protein sequence ID" value="MDR6712405.1"/>
    <property type="molecule type" value="Genomic_DNA"/>
</dbReference>
<evidence type="ECO:0000313" key="1">
    <source>
        <dbReference type="EMBL" id="MDR6712405.1"/>
    </source>
</evidence>
<evidence type="ECO:0000313" key="2">
    <source>
        <dbReference type="Proteomes" id="UP001259587"/>
    </source>
</evidence>
<reference evidence="1" key="1">
    <citation type="submission" date="2023-07" db="EMBL/GenBank/DDBJ databases">
        <title>Sorghum-associated microbial communities from plants grown in Nebraska, USA.</title>
        <authorList>
            <person name="Schachtman D."/>
        </authorList>
    </citation>
    <scope>NUCLEOTIDE SEQUENCE</scope>
    <source>
        <strain evidence="1">BE56</strain>
    </source>
</reference>
<comment type="caution">
    <text evidence="1">The sequence shown here is derived from an EMBL/GenBank/DDBJ whole genome shotgun (WGS) entry which is preliminary data.</text>
</comment>
<protein>
    <submittedName>
        <fullName evidence="1">Uncharacterized protein</fullName>
    </submittedName>
</protein>
<sequence>MNSSRALLWIGFLGLSAAVAWAPGHWFGQSQERVEAIAGQARPHASRAGSDANVGAGLPRDKAAGPSRDLFPAQRWSKPQAVATVTEQPVISAPLVAAAPAAPTLPFQFIGRMGDRDDLQIFLQSGEKLYVVRQGDVIDDTYRLDHVSATELGLVYLPLHQPQTLSVGSAP</sequence>
<dbReference type="Proteomes" id="UP001259587">
    <property type="component" value="Unassembled WGS sequence"/>
</dbReference>
<organism evidence="1 2">
    <name type="scientific">Pseudomonas hunanensis</name>
    <dbReference type="NCBI Taxonomy" id="1247546"/>
    <lineage>
        <taxon>Bacteria</taxon>
        <taxon>Pseudomonadati</taxon>
        <taxon>Pseudomonadota</taxon>
        <taxon>Gammaproteobacteria</taxon>
        <taxon>Pseudomonadales</taxon>
        <taxon>Pseudomonadaceae</taxon>
        <taxon>Pseudomonas</taxon>
    </lineage>
</organism>
<accession>A0ACC6K1R8</accession>
<name>A0ACC6K1R8_9PSED</name>